<dbReference type="Proteomes" id="UP001368654">
    <property type="component" value="Unassembled WGS sequence"/>
</dbReference>
<evidence type="ECO:0000313" key="1">
    <source>
        <dbReference type="EMBL" id="MEJ1156080.1"/>
    </source>
</evidence>
<dbReference type="EMBL" id="JBBDGL010000003">
    <property type="protein sequence ID" value="MEJ1156080.1"/>
    <property type="molecule type" value="Genomic_DNA"/>
</dbReference>
<gene>
    <name evidence="1" type="ORF">WDU96_10785</name>
</gene>
<evidence type="ECO:0000313" key="2">
    <source>
        <dbReference type="Proteomes" id="UP001368654"/>
    </source>
</evidence>
<keyword evidence="2" id="KW-1185">Reference proteome</keyword>
<sequence length="52" mass="5282">MLRAARVGRRPVIGAPVAKAAVVGAAIKPGPAPVAKAAVVGAAVTPRRRRRF</sequence>
<organism evidence="1 2">
    <name type="scientific">Microbacterium marmarense</name>
    <dbReference type="NCBI Taxonomy" id="3122051"/>
    <lineage>
        <taxon>Bacteria</taxon>
        <taxon>Bacillati</taxon>
        <taxon>Actinomycetota</taxon>
        <taxon>Actinomycetes</taxon>
        <taxon>Micrococcales</taxon>
        <taxon>Microbacteriaceae</taxon>
        <taxon>Microbacterium</taxon>
    </lineage>
</organism>
<name>A0ABU8LXV0_9MICO</name>
<proteinExistence type="predicted"/>
<comment type="caution">
    <text evidence="1">The sequence shown here is derived from an EMBL/GenBank/DDBJ whole genome shotgun (WGS) entry which is preliminary data.</text>
</comment>
<protein>
    <submittedName>
        <fullName evidence="1">Uncharacterized protein</fullName>
    </submittedName>
</protein>
<reference evidence="1 2" key="1">
    <citation type="submission" date="2024-02" db="EMBL/GenBank/DDBJ databases">
        <authorList>
            <person name="Saticioglu I.B."/>
        </authorList>
    </citation>
    <scope>NUCLEOTIDE SEQUENCE [LARGE SCALE GENOMIC DNA]</scope>
    <source>
        <strain evidence="1 2">Mu-86</strain>
    </source>
</reference>
<accession>A0ABU8LXV0</accession>
<dbReference type="RefSeq" id="WP_337338526.1">
    <property type="nucleotide sequence ID" value="NZ_JBBDGL010000003.1"/>
</dbReference>